<protein>
    <submittedName>
        <fullName evidence="4">Uncharacterized protein LOC106072788 isoform X1</fullName>
    </submittedName>
</protein>
<dbReference type="PANTHER" id="PTHR22870">
    <property type="entry name" value="REGULATOR OF CHROMOSOME CONDENSATION"/>
    <property type="match status" value="1"/>
</dbReference>
<dbReference type="PRINTS" id="PR00633">
    <property type="entry name" value="RCCNDNSATION"/>
</dbReference>
<sequence>MMYDLFEFVRLMSVTPIQGAKRSKGVNVNEHIEIKKFAWKEEEEISFLALMCSNDYIILRYDMCGHKSVIKQLPWLPDKCVGSMFFDPTLTWLLLVTETTQEIFVIPALSIVDPKAAVNQMFKTDDVTHIPFHNANGNITYGLWWQTLESKQVAVLATNVGEIIFVDLLSEITLTKVTIDVTVTELSLSQDDLQMNTTLLITTITGNQWKLLLETRATMNNFSPDSELCELGYETIDNHSVPPSTLLDPAEYNSAMFSPSRYQHFQPPTFLQPQFARGRHFITAHSTSSSTLKVLDPADENTPHFVYKLPPGTRRAIFTDKLIFTVTSAEARTKKLMILSNQKSEKSLDNNQAFNKEALVQEFDLIEGENLLGVERKRYPFYLHEHRESEWSKHLESGQLIQPMKNKDLYLDKEVLRLPITTHTVLDGCVLVTSYAVYEVRPCISPERLFLHMAMSLPETTCAENLAISIGLDLTSLSELAAETMLQQSCFGRAMKLYTLSKKHPKCPATKRTGGLARHGCISETLVHLRQVLSSSTFELNTWEIKFLSNMLLHCFVYQLHCPSQNVSSIQAALGDFLLGSFSFVEQTALNLLSDYGEIDLLMCLAKARGLVIDALTCLVKFETSPNVPLSALRDLVQRGFSAHLFQSGCLLPYLSAEDLFQLLTIKPHLAIQNIALLKPIVPVLKQNHLLQLAKIFDPSKSVIRGMLLQLQLRRRRTNSLTSVASLTSDTLEMDPKEIQPDVLVDFFLFIVLYLNLLRRKTSSTNLTTLDLNSIVINPADELENMEKEHIPVETHKKLSIQPQPIACGPKHCAVIRNGDVYTCGKSQGGRLGVGDIPQNACPPVRVENLHTLQLKVDAVACGCEHTLALTQQGVYGWGNSKYGQVGVGTSHIYKRPMLLETLQSDTVVAIDCGQYHSLALTADHQIYTWGWGVHGQLGHGNPEDCLIPKHVTYLLNLAVVQIAGGYAHSLVLTESMRVDELYTNAMGDVWSFGCGYFGQLGLGMNNKTTYPQKVLLPTAVTAIGTKFFHCIAVTVTNKIYTWGLHPQNLRQIASSIRSARLAGSNDQDQNAFMFPSLVDSTYVHGQITKVCCGSLHSVLLTEDGSVYLWGRNLEGQLGTGSRQDERIPKMVTSINDQQIVAIASGGEFTLAFSSDGCIWAWGKNDSGQLGFIKTRKENPGPMTLSNNYRRASGNSTEANLPAIFRGLPPPDASHFHWVTMLSTLTQHILWEDPSETEHETTWDNLPSLDKLGKDIYDNAVIPVTLKVLENFCDTNLCLQHSVDVEDWLIAGHISELNADYVQALHYRLKLVFTVKDNMDPVAVVVLCAQLVKHHINLIVDKINSKITLSFMLQQVSFQALYFWQECKLPIFYLEDIFRDHMTSFASSLLDVILRCSYFQLKDINFSSHFSLQVFKTSLKTCVKASDSTRQNKDQITAMVEQYIAEQLQSSLQLQARNKLTSKEQLWTGILRNMKKETGAITLTHTQLDHLVDTGDHSEAFQSTSNSVLFTCGHHYSKKRFATDGVGWLVSEIISSPVSLPYSATLIKHILNECQIKPSSCPRCVLQGLHVP</sequence>
<evidence type="ECO:0000313" key="4">
    <source>
        <dbReference type="RefSeq" id="XP_055882450.1"/>
    </source>
</evidence>
<organism evidence="3 4">
    <name type="scientific">Biomphalaria glabrata</name>
    <name type="common">Bloodfluke planorb</name>
    <name type="synonym">Freshwater snail</name>
    <dbReference type="NCBI Taxonomy" id="6526"/>
    <lineage>
        <taxon>Eukaryota</taxon>
        <taxon>Metazoa</taxon>
        <taxon>Spiralia</taxon>
        <taxon>Lophotrochozoa</taxon>
        <taxon>Mollusca</taxon>
        <taxon>Gastropoda</taxon>
        <taxon>Heterobranchia</taxon>
        <taxon>Euthyneura</taxon>
        <taxon>Panpulmonata</taxon>
        <taxon>Hygrophila</taxon>
        <taxon>Lymnaeoidea</taxon>
        <taxon>Planorbidae</taxon>
        <taxon>Biomphalaria</taxon>
    </lineage>
</organism>
<dbReference type="PANTHER" id="PTHR22870:SF408">
    <property type="entry name" value="OS09G0560450 PROTEIN"/>
    <property type="match status" value="1"/>
</dbReference>
<feature type="repeat" description="RCC1" evidence="2">
    <location>
        <begin position="819"/>
        <end position="873"/>
    </location>
</feature>
<dbReference type="InterPro" id="IPR009091">
    <property type="entry name" value="RCC1/BLIP-II"/>
</dbReference>
<evidence type="ECO:0000256" key="1">
    <source>
        <dbReference type="ARBA" id="ARBA00022737"/>
    </source>
</evidence>
<dbReference type="SUPFAM" id="SSF50985">
    <property type="entry name" value="RCC1/BLIP-II"/>
    <property type="match status" value="1"/>
</dbReference>
<dbReference type="PROSITE" id="PS50012">
    <property type="entry name" value="RCC1_3"/>
    <property type="match status" value="7"/>
</dbReference>
<dbReference type="RefSeq" id="XP_055882450.1">
    <property type="nucleotide sequence ID" value="XM_056026475.1"/>
</dbReference>
<name>A0A9W3A5J3_BIOGL</name>
<evidence type="ECO:0000256" key="2">
    <source>
        <dbReference type="PROSITE-ProRule" id="PRU00235"/>
    </source>
</evidence>
<gene>
    <name evidence="4" type="primary">LOC106072788</name>
</gene>
<feature type="repeat" description="RCC1" evidence="2">
    <location>
        <begin position="1157"/>
        <end position="1204"/>
    </location>
</feature>
<dbReference type="OrthoDB" id="16281at2759"/>
<feature type="repeat" description="RCC1" evidence="2">
    <location>
        <begin position="925"/>
        <end position="976"/>
    </location>
</feature>
<feature type="repeat" description="RCC1" evidence="2">
    <location>
        <begin position="873"/>
        <end position="924"/>
    </location>
</feature>
<dbReference type="InterPro" id="IPR000408">
    <property type="entry name" value="Reg_chr_condens"/>
</dbReference>
<dbReference type="GeneID" id="106072788"/>
<dbReference type="Pfam" id="PF00415">
    <property type="entry name" value="RCC1"/>
    <property type="match status" value="6"/>
</dbReference>
<dbReference type="InterPro" id="IPR051210">
    <property type="entry name" value="Ub_ligase/GEF_domain"/>
</dbReference>
<proteinExistence type="predicted"/>
<keyword evidence="1" id="KW-0677">Repeat</keyword>
<evidence type="ECO:0000313" key="3">
    <source>
        <dbReference type="Proteomes" id="UP001165740"/>
    </source>
</evidence>
<feature type="repeat" description="RCC1" evidence="2">
    <location>
        <begin position="1105"/>
        <end position="1156"/>
    </location>
</feature>
<dbReference type="Proteomes" id="UP001165740">
    <property type="component" value="Chromosome 4"/>
</dbReference>
<feature type="repeat" description="RCC1" evidence="2">
    <location>
        <begin position="1038"/>
        <end position="1104"/>
    </location>
</feature>
<feature type="repeat" description="RCC1" evidence="2">
    <location>
        <begin position="988"/>
        <end position="1037"/>
    </location>
</feature>
<dbReference type="PROSITE" id="PS00626">
    <property type="entry name" value="RCC1_2"/>
    <property type="match status" value="2"/>
</dbReference>
<accession>A0A9W3A5J3</accession>
<dbReference type="Gene3D" id="2.130.10.30">
    <property type="entry name" value="Regulator of chromosome condensation 1/beta-lactamase-inhibitor protein II"/>
    <property type="match status" value="2"/>
</dbReference>
<reference evidence="4" key="1">
    <citation type="submission" date="2025-08" db="UniProtKB">
        <authorList>
            <consortium name="RefSeq"/>
        </authorList>
    </citation>
    <scope>IDENTIFICATION</scope>
</reference>
<dbReference type="OMA" id="KFYLNMC"/>
<keyword evidence="3" id="KW-1185">Reference proteome</keyword>